<sequence length="134" mass="15007">STSLARRLLRHASRSGMHPSHPIQAVLLRYFNVNGLGLSSIQPPVAKKLHWHIDFLLDEVAVDLTAVFIMRSQLPLEMPLARWLLALPTTSILTTGLGSTDDPGGTHLLRVMADLNFWHIFPDQLSQFFQESIS</sequence>
<organism evidence="1">
    <name type="scientific">hydrothermal vent metagenome</name>
    <dbReference type="NCBI Taxonomy" id="652676"/>
    <lineage>
        <taxon>unclassified sequences</taxon>
        <taxon>metagenomes</taxon>
        <taxon>ecological metagenomes</taxon>
    </lineage>
</organism>
<dbReference type="Pfam" id="PF01986">
    <property type="entry name" value="DUF123"/>
    <property type="match status" value="1"/>
</dbReference>
<proteinExistence type="predicted"/>
<accession>A0A3B0VJJ3</accession>
<gene>
    <name evidence="1" type="ORF">MNBD_CHLOROFLEXI01-3860</name>
</gene>
<feature type="non-terminal residue" evidence="1">
    <location>
        <position position="1"/>
    </location>
</feature>
<protein>
    <submittedName>
        <fullName evidence="1">Uncharacterized protein</fullName>
    </submittedName>
</protein>
<name>A0A3B0VJJ3_9ZZZZ</name>
<reference evidence="1" key="1">
    <citation type="submission" date="2018-06" db="EMBL/GenBank/DDBJ databases">
        <authorList>
            <person name="Zhirakovskaya E."/>
        </authorList>
    </citation>
    <scope>NUCLEOTIDE SEQUENCE</scope>
</reference>
<evidence type="ECO:0000313" key="1">
    <source>
        <dbReference type="EMBL" id="VAW36989.1"/>
    </source>
</evidence>
<dbReference type="AlphaFoldDB" id="A0A3B0VJJ3"/>
<dbReference type="InterPro" id="IPR002837">
    <property type="entry name" value="DUF123"/>
</dbReference>
<dbReference type="EMBL" id="UOEU01000646">
    <property type="protein sequence ID" value="VAW36989.1"/>
    <property type="molecule type" value="Genomic_DNA"/>
</dbReference>